<dbReference type="GO" id="GO:0046872">
    <property type="term" value="F:metal ion binding"/>
    <property type="evidence" value="ECO:0007669"/>
    <property type="project" value="UniProtKB-UniRule"/>
</dbReference>
<dbReference type="Gene3D" id="1.10.340.30">
    <property type="entry name" value="Hypothetical protein, domain 2"/>
    <property type="match status" value="1"/>
</dbReference>
<evidence type="ECO:0000256" key="3">
    <source>
        <dbReference type="ARBA" id="ARBA00008343"/>
    </source>
</evidence>
<dbReference type="SMART" id="SM00478">
    <property type="entry name" value="ENDO3c"/>
    <property type="match status" value="1"/>
</dbReference>
<accession>A0A8J6PHY8</accession>
<dbReference type="SUPFAM" id="SSF48150">
    <property type="entry name" value="DNA-glycosylase"/>
    <property type="match status" value="1"/>
</dbReference>
<evidence type="ECO:0000256" key="12">
    <source>
        <dbReference type="ARBA" id="ARBA00023204"/>
    </source>
</evidence>
<keyword evidence="8 14" id="KW-0227">DNA damage</keyword>
<evidence type="ECO:0000256" key="9">
    <source>
        <dbReference type="ARBA" id="ARBA00022801"/>
    </source>
</evidence>
<evidence type="ECO:0000256" key="14">
    <source>
        <dbReference type="RuleBase" id="RU365096"/>
    </source>
</evidence>
<dbReference type="InterPro" id="IPR023170">
    <property type="entry name" value="HhH_base_excis_C"/>
</dbReference>
<comment type="catalytic activity">
    <reaction evidence="1 14">
        <text>Hydrolyzes free adenine bases from 7,8-dihydro-8-oxoguanine:adenine mismatched double-stranded DNA, leaving an apurinic site.</text>
        <dbReference type="EC" id="3.2.2.31"/>
    </reaction>
</comment>
<dbReference type="GO" id="GO:0034039">
    <property type="term" value="F:8-oxo-7,8-dihydroguanine DNA N-glycosylase activity"/>
    <property type="evidence" value="ECO:0007669"/>
    <property type="project" value="TreeGrafter"/>
</dbReference>
<evidence type="ECO:0000256" key="11">
    <source>
        <dbReference type="ARBA" id="ARBA00023014"/>
    </source>
</evidence>
<evidence type="ECO:0000313" key="17">
    <source>
        <dbReference type="Proteomes" id="UP000652681"/>
    </source>
</evidence>
<dbReference type="EC" id="3.2.2.31" evidence="4 14"/>
<keyword evidence="11" id="KW-0411">Iron-sulfur</keyword>
<gene>
    <name evidence="16" type="primary">mutY</name>
    <name evidence="16" type="ORF">H9Y05_05515</name>
</gene>
<dbReference type="Gene3D" id="3.90.79.10">
    <property type="entry name" value="Nucleoside Triphosphate Pyrophosphohydrolase"/>
    <property type="match status" value="1"/>
</dbReference>
<keyword evidence="13 14" id="KW-0326">Glycosidase</keyword>
<evidence type="ECO:0000256" key="6">
    <source>
        <dbReference type="ARBA" id="ARBA00022485"/>
    </source>
</evidence>
<evidence type="ECO:0000256" key="7">
    <source>
        <dbReference type="ARBA" id="ARBA00022723"/>
    </source>
</evidence>
<dbReference type="Proteomes" id="UP000652681">
    <property type="component" value="Unassembled WGS sequence"/>
</dbReference>
<dbReference type="GO" id="GO:0000701">
    <property type="term" value="F:purine-specific mismatch base pair DNA N-glycosylase activity"/>
    <property type="evidence" value="ECO:0007669"/>
    <property type="project" value="UniProtKB-EC"/>
</dbReference>
<comment type="cofactor">
    <cofactor evidence="14">
        <name>[4Fe-4S] cluster</name>
        <dbReference type="ChEBI" id="CHEBI:49883"/>
    </cofactor>
    <text evidence="14">Binds 1 [4Fe-4S] cluster.</text>
</comment>
<dbReference type="InterPro" id="IPR044298">
    <property type="entry name" value="MIG/MutY"/>
</dbReference>
<dbReference type="CDD" id="cd03431">
    <property type="entry name" value="NUDIX_DNA_Glycosylase_C-MutY"/>
    <property type="match status" value="1"/>
</dbReference>
<evidence type="ECO:0000256" key="1">
    <source>
        <dbReference type="ARBA" id="ARBA00000843"/>
    </source>
</evidence>
<dbReference type="AlphaFoldDB" id="A0A8J6PHY8"/>
<keyword evidence="7" id="KW-0479">Metal-binding</keyword>
<dbReference type="InterPro" id="IPR015797">
    <property type="entry name" value="NUDIX_hydrolase-like_dom_sf"/>
</dbReference>
<dbReference type="GO" id="GO:0035485">
    <property type="term" value="F:adenine/guanine mispair binding"/>
    <property type="evidence" value="ECO:0007669"/>
    <property type="project" value="TreeGrafter"/>
</dbReference>
<dbReference type="Gene3D" id="1.10.1670.10">
    <property type="entry name" value="Helix-hairpin-Helix base-excision DNA repair enzymes (C-terminal)"/>
    <property type="match status" value="1"/>
</dbReference>
<evidence type="ECO:0000259" key="15">
    <source>
        <dbReference type="SMART" id="SM00478"/>
    </source>
</evidence>
<proteinExistence type="inferred from homology"/>
<sequence>MTMFSDQITAWYKINKRNLPWRDTTDPYKIWLSEIILQQTRVDQGMNYYLKFIEHYPTVNDLAAASEQEVLNDWQGLGYYSRARNLHATAKFIAQECGGKFPATYDEIIRLKGVGPYTAAAIASFAFKEVKALVDGNVYRILSRYFDISTPIDSTSGKKEFQLLADSLIPADQPDLHNQAIMEFGSQQCTPVNPDCTACMLNDSCQALINQTVSARPVKEKKTKVRNRYFYYAVFMEKNQICVQKRTQADIWQHLFEFPLLEAASPLTEQELTAHYLETCQLTPEYISGEVKHILSHQRITTRFIHFSHIPEELHPLAIELTALEKIPLPRLIHRYIEDAGL</sequence>
<dbReference type="EMBL" id="JACVEL010000003">
    <property type="protein sequence ID" value="MBC9811931.1"/>
    <property type="molecule type" value="Genomic_DNA"/>
</dbReference>
<dbReference type="InterPro" id="IPR005760">
    <property type="entry name" value="A/G_AdeGlyc_MutY"/>
</dbReference>
<dbReference type="InterPro" id="IPR011257">
    <property type="entry name" value="DNA_glycosylase"/>
</dbReference>
<keyword evidence="10 14" id="KW-0408">Iron</keyword>
<dbReference type="PANTHER" id="PTHR42944">
    <property type="entry name" value="ADENINE DNA GLYCOSYLASE"/>
    <property type="match status" value="1"/>
</dbReference>
<reference evidence="16" key="1">
    <citation type="submission" date="2020-09" db="EMBL/GenBank/DDBJ databases">
        <title>Taishania pollutisoli gen. nov., sp. nov., Isolated from Tetrabromobisphenol A-Contaminated Soil.</title>
        <authorList>
            <person name="Chen Q."/>
        </authorList>
    </citation>
    <scope>NUCLEOTIDE SEQUENCE</scope>
    <source>
        <strain evidence="16">CZZ-1</strain>
    </source>
</reference>
<dbReference type="PANTHER" id="PTHR42944:SF1">
    <property type="entry name" value="ADENINE DNA GLYCOSYLASE"/>
    <property type="match status" value="1"/>
</dbReference>
<keyword evidence="12" id="KW-0234">DNA repair</keyword>
<evidence type="ECO:0000313" key="16">
    <source>
        <dbReference type="EMBL" id="MBC9811931.1"/>
    </source>
</evidence>
<comment type="caution">
    <text evidence="16">The sequence shown here is derived from an EMBL/GenBank/DDBJ whole genome shotgun (WGS) entry which is preliminary data.</text>
</comment>
<dbReference type="Pfam" id="PF00730">
    <property type="entry name" value="HhH-GPD"/>
    <property type="match status" value="1"/>
</dbReference>
<dbReference type="GO" id="GO:0051539">
    <property type="term" value="F:4 iron, 4 sulfur cluster binding"/>
    <property type="evidence" value="ECO:0007669"/>
    <property type="project" value="UniProtKB-UniRule"/>
</dbReference>
<dbReference type="Pfam" id="PF00633">
    <property type="entry name" value="HHH"/>
    <property type="match status" value="1"/>
</dbReference>
<dbReference type="CDD" id="cd00056">
    <property type="entry name" value="ENDO3c"/>
    <property type="match status" value="1"/>
</dbReference>
<evidence type="ECO:0000256" key="2">
    <source>
        <dbReference type="ARBA" id="ARBA00002933"/>
    </source>
</evidence>
<feature type="domain" description="HhH-GPD" evidence="15">
    <location>
        <begin position="36"/>
        <end position="187"/>
    </location>
</feature>
<evidence type="ECO:0000256" key="10">
    <source>
        <dbReference type="ARBA" id="ARBA00023004"/>
    </source>
</evidence>
<keyword evidence="9" id="KW-0378">Hydrolase</keyword>
<evidence type="ECO:0000256" key="4">
    <source>
        <dbReference type="ARBA" id="ARBA00012045"/>
    </source>
</evidence>
<keyword evidence="17" id="KW-1185">Reference proteome</keyword>
<dbReference type="GO" id="GO:0006284">
    <property type="term" value="P:base-excision repair"/>
    <property type="evidence" value="ECO:0007669"/>
    <property type="project" value="UniProtKB-UniRule"/>
</dbReference>
<dbReference type="GO" id="GO:0006298">
    <property type="term" value="P:mismatch repair"/>
    <property type="evidence" value="ECO:0007669"/>
    <property type="project" value="TreeGrafter"/>
</dbReference>
<evidence type="ECO:0000256" key="13">
    <source>
        <dbReference type="ARBA" id="ARBA00023295"/>
    </source>
</evidence>
<evidence type="ECO:0000256" key="5">
    <source>
        <dbReference type="ARBA" id="ARBA00022023"/>
    </source>
</evidence>
<dbReference type="SUPFAM" id="SSF55811">
    <property type="entry name" value="Nudix"/>
    <property type="match status" value="1"/>
</dbReference>
<dbReference type="FunFam" id="1.10.340.30:FF:000002">
    <property type="entry name" value="Adenine DNA glycosylase"/>
    <property type="match status" value="1"/>
</dbReference>
<evidence type="ECO:0000256" key="8">
    <source>
        <dbReference type="ARBA" id="ARBA00022763"/>
    </source>
</evidence>
<dbReference type="GO" id="GO:0032357">
    <property type="term" value="F:oxidized purine DNA binding"/>
    <property type="evidence" value="ECO:0007669"/>
    <property type="project" value="TreeGrafter"/>
</dbReference>
<name>A0A8J6PHY8_9FLAO</name>
<comment type="similarity">
    <text evidence="3 14">Belongs to the Nth/MutY family.</text>
</comment>
<comment type="function">
    <text evidence="2">Adenine glycosylase active on G-A mispairs. MutY also corrects error-prone DNA synthesis past GO lesions which are due to the oxidatively damaged form of guanine: 7,8-dihydro-8-oxoguanine (8-oxo-dGTP).</text>
</comment>
<dbReference type="InterPro" id="IPR000445">
    <property type="entry name" value="HhH_motif"/>
</dbReference>
<dbReference type="Pfam" id="PF14815">
    <property type="entry name" value="NUDIX_4"/>
    <property type="match status" value="1"/>
</dbReference>
<organism evidence="16 17">
    <name type="scientific">Taishania pollutisoli</name>
    <dbReference type="NCBI Taxonomy" id="2766479"/>
    <lineage>
        <taxon>Bacteria</taxon>
        <taxon>Pseudomonadati</taxon>
        <taxon>Bacteroidota</taxon>
        <taxon>Flavobacteriia</taxon>
        <taxon>Flavobacteriales</taxon>
        <taxon>Crocinitomicaceae</taxon>
        <taxon>Taishania</taxon>
    </lineage>
</organism>
<dbReference type="InterPro" id="IPR029119">
    <property type="entry name" value="MutY_C"/>
</dbReference>
<keyword evidence="6" id="KW-0004">4Fe-4S</keyword>
<dbReference type="NCBIfam" id="TIGR01084">
    <property type="entry name" value="mutY"/>
    <property type="match status" value="1"/>
</dbReference>
<dbReference type="InterPro" id="IPR003265">
    <property type="entry name" value="HhH-GPD_domain"/>
</dbReference>
<protein>
    <recommendedName>
        <fullName evidence="5 14">Adenine DNA glycosylase</fullName>
        <ecNumber evidence="4 14">3.2.2.31</ecNumber>
    </recommendedName>
</protein>